<sequence length="85" mass="9081">MHTVVLSLSLVVILFGKLTNKIVQATKGAITKSAKKELIDNIIKDANLTPGMQNTVRKLLGGIGSRQSGSIILIFILMTLHLLGA</sequence>
<feature type="chain" id="PRO_5023864436" evidence="1">
    <location>
        <begin position="17"/>
        <end position="85"/>
    </location>
</feature>
<evidence type="ECO:0000313" key="2">
    <source>
        <dbReference type="EMBL" id="KAA3671613.1"/>
    </source>
</evidence>
<accession>A0A5J4N845</accession>
<proteinExistence type="predicted"/>
<evidence type="ECO:0000313" key="3">
    <source>
        <dbReference type="Proteomes" id="UP000324629"/>
    </source>
</evidence>
<organism evidence="2 3">
    <name type="scientific">Paragonimus westermani</name>
    <dbReference type="NCBI Taxonomy" id="34504"/>
    <lineage>
        <taxon>Eukaryota</taxon>
        <taxon>Metazoa</taxon>
        <taxon>Spiralia</taxon>
        <taxon>Lophotrochozoa</taxon>
        <taxon>Platyhelminthes</taxon>
        <taxon>Trematoda</taxon>
        <taxon>Digenea</taxon>
        <taxon>Plagiorchiida</taxon>
        <taxon>Troglotremata</taxon>
        <taxon>Troglotrematidae</taxon>
        <taxon>Paragonimus</taxon>
    </lineage>
</organism>
<dbReference type="Proteomes" id="UP000324629">
    <property type="component" value="Unassembled WGS sequence"/>
</dbReference>
<name>A0A5J4N845_9TREM</name>
<keyword evidence="1" id="KW-0732">Signal</keyword>
<gene>
    <name evidence="2" type="ORF">DEA37_0003512</name>
</gene>
<evidence type="ECO:0000256" key="1">
    <source>
        <dbReference type="SAM" id="SignalP"/>
    </source>
</evidence>
<comment type="caution">
    <text evidence="2">The sequence shown here is derived from an EMBL/GenBank/DDBJ whole genome shotgun (WGS) entry which is preliminary data.</text>
</comment>
<protein>
    <submittedName>
        <fullName evidence="2">Uncharacterized protein</fullName>
    </submittedName>
</protein>
<feature type="signal peptide" evidence="1">
    <location>
        <begin position="1"/>
        <end position="16"/>
    </location>
</feature>
<dbReference type="AlphaFoldDB" id="A0A5J4N845"/>
<keyword evidence="3" id="KW-1185">Reference proteome</keyword>
<reference evidence="2 3" key="1">
    <citation type="journal article" date="2019" name="Gigascience">
        <title>Whole-genome sequence of the oriental lung fluke Paragonimus westermani.</title>
        <authorList>
            <person name="Oey H."/>
            <person name="Zakrzewski M."/>
            <person name="Narain K."/>
            <person name="Devi K.R."/>
            <person name="Agatsuma T."/>
            <person name="Nawaratna S."/>
            <person name="Gobert G.N."/>
            <person name="Jones M.K."/>
            <person name="Ragan M.A."/>
            <person name="McManus D.P."/>
            <person name="Krause L."/>
        </authorList>
    </citation>
    <scope>NUCLEOTIDE SEQUENCE [LARGE SCALE GENOMIC DNA]</scope>
    <source>
        <strain evidence="2 3">IND2009</strain>
    </source>
</reference>
<dbReference type="EMBL" id="QNGE01006103">
    <property type="protein sequence ID" value="KAA3671613.1"/>
    <property type="molecule type" value="Genomic_DNA"/>
</dbReference>